<dbReference type="InterPro" id="IPR006197">
    <property type="entry name" value="Peptidase_S24_LexA"/>
</dbReference>
<evidence type="ECO:0000313" key="9">
    <source>
        <dbReference type="EMBL" id="SFQ48455.1"/>
    </source>
</evidence>
<keyword evidence="4 7" id="KW-0068">Autocatalytic cleavage</keyword>
<dbReference type="PRINTS" id="PR00726">
    <property type="entry name" value="LEXASERPTASE"/>
</dbReference>
<dbReference type="PANTHER" id="PTHR33516">
    <property type="entry name" value="LEXA REPRESSOR"/>
    <property type="match status" value="1"/>
</dbReference>
<keyword evidence="6" id="KW-0742">SOS response</keyword>
<dbReference type="InterPro" id="IPR036286">
    <property type="entry name" value="LexA/Signal_pep-like_sf"/>
</dbReference>
<reference evidence="10" key="1">
    <citation type="submission" date="2016-10" db="EMBL/GenBank/DDBJ databases">
        <authorList>
            <person name="Varghese N."/>
            <person name="Submissions S."/>
        </authorList>
    </citation>
    <scope>NUCLEOTIDE SEQUENCE [LARGE SCALE GENOMIC DNA]</scope>
    <source>
        <strain evidence="10">OR362-8,ATCC BAA-1266,JCM 13504</strain>
    </source>
</reference>
<dbReference type="STRING" id="1227077.SAMN04515668_2491"/>
<protein>
    <submittedName>
        <fullName evidence="9">DNA polymerase V</fullName>
    </submittedName>
</protein>
<comment type="similarity">
    <text evidence="1 7">Belongs to the peptidase S24 family.</text>
</comment>
<accession>A0A1I5YWR5</accession>
<dbReference type="RefSeq" id="WP_092673415.1">
    <property type="nucleotide sequence ID" value="NZ_FOXS01000003.1"/>
</dbReference>
<evidence type="ECO:0000313" key="10">
    <source>
        <dbReference type="Proteomes" id="UP000199029"/>
    </source>
</evidence>
<dbReference type="SUPFAM" id="SSF51306">
    <property type="entry name" value="LexA/Signal peptidase"/>
    <property type="match status" value="1"/>
</dbReference>
<keyword evidence="10" id="KW-1185">Reference proteome</keyword>
<dbReference type="GO" id="GO:0006281">
    <property type="term" value="P:DNA repair"/>
    <property type="evidence" value="ECO:0007669"/>
    <property type="project" value="UniProtKB-KW"/>
</dbReference>
<sequence length="157" mass="17469">MCTVDILQIIREPVWFIECETLIPAGFPSPAEDERGQPIDLNKILLPHPTHTYLARVNGLSMDGPPSHIPDGALLAIDCSLKPQVGHIVVAAVDGEFTVKRLEKRGSTYWLVPDNPAHTAIEVRGKDHVKVWGVVTHVVTEMINGQLNHHVRTRRLQ</sequence>
<evidence type="ECO:0000256" key="6">
    <source>
        <dbReference type="ARBA" id="ARBA00023236"/>
    </source>
</evidence>
<evidence type="ECO:0000256" key="3">
    <source>
        <dbReference type="ARBA" id="ARBA00022801"/>
    </source>
</evidence>
<keyword evidence="2" id="KW-0227">DNA damage</keyword>
<dbReference type="GO" id="GO:0003677">
    <property type="term" value="F:DNA binding"/>
    <property type="evidence" value="ECO:0007669"/>
    <property type="project" value="InterPro"/>
</dbReference>
<dbReference type="GO" id="GO:0016787">
    <property type="term" value="F:hydrolase activity"/>
    <property type="evidence" value="ECO:0007669"/>
    <property type="project" value="UniProtKB-KW"/>
</dbReference>
<dbReference type="Gene3D" id="2.10.109.10">
    <property type="entry name" value="Umud Fragment, subunit A"/>
    <property type="match status" value="1"/>
</dbReference>
<organism evidence="9 10">
    <name type="scientific">Hymenobacter arizonensis</name>
    <name type="common">Siccationidurans arizonensis</name>
    <dbReference type="NCBI Taxonomy" id="1227077"/>
    <lineage>
        <taxon>Bacteria</taxon>
        <taxon>Pseudomonadati</taxon>
        <taxon>Bacteroidota</taxon>
        <taxon>Cytophagia</taxon>
        <taxon>Cytophagales</taxon>
        <taxon>Hymenobacteraceae</taxon>
        <taxon>Hymenobacter</taxon>
    </lineage>
</organism>
<dbReference type="OrthoDB" id="9787787at2"/>
<dbReference type="InterPro" id="IPR050077">
    <property type="entry name" value="LexA_repressor"/>
</dbReference>
<proteinExistence type="inferred from homology"/>
<dbReference type="Proteomes" id="UP000199029">
    <property type="component" value="Unassembled WGS sequence"/>
</dbReference>
<dbReference type="InterPro" id="IPR015927">
    <property type="entry name" value="Peptidase_S24_S26A/B/C"/>
</dbReference>
<dbReference type="NCBIfam" id="NF007621">
    <property type="entry name" value="PRK10276.1"/>
    <property type="match status" value="1"/>
</dbReference>
<keyword evidence="5" id="KW-0234">DNA repair</keyword>
<dbReference type="GO" id="GO:0009432">
    <property type="term" value="P:SOS response"/>
    <property type="evidence" value="ECO:0007669"/>
    <property type="project" value="UniProtKB-KW"/>
</dbReference>
<evidence type="ECO:0000256" key="4">
    <source>
        <dbReference type="ARBA" id="ARBA00022813"/>
    </source>
</evidence>
<evidence type="ECO:0000256" key="5">
    <source>
        <dbReference type="ARBA" id="ARBA00023204"/>
    </source>
</evidence>
<evidence type="ECO:0000256" key="2">
    <source>
        <dbReference type="ARBA" id="ARBA00022763"/>
    </source>
</evidence>
<evidence type="ECO:0000256" key="7">
    <source>
        <dbReference type="RuleBase" id="RU003991"/>
    </source>
</evidence>
<name>A0A1I5YWR5_HYMAR</name>
<evidence type="ECO:0000259" key="8">
    <source>
        <dbReference type="Pfam" id="PF00717"/>
    </source>
</evidence>
<dbReference type="AlphaFoldDB" id="A0A1I5YWR5"/>
<dbReference type="InterPro" id="IPR039418">
    <property type="entry name" value="LexA-like"/>
</dbReference>
<gene>
    <name evidence="9" type="ORF">SAMN04515668_2491</name>
</gene>
<dbReference type="CDD" id="cd06529">
    <property type="entry name" value="S24_LexA-like"/>
    <property type="match status" value="1"/>
</dbReference>
<dbReference type="EMBL" id="FOXS01000003">
    <property type="protein sequence ID" value="SFQ48455.1"/>
    <property type="molecule type" value="Genomic_DNA"/>
</dbReference>
<feature type="domain" description="Peptidase S24/S26A/S26B/S26C" evidence="8">
    <location>
        <begin position="23"/>
        <end position="135"/>
    </location>
</feature>
<dbReference type="Pfam" id="PF00717">
    <property type="entry name" value="Peptidase_S24"/>
    <property type="match status" value="1"/>
</dbReference>
<dbReference type="GO" id="GO:0006355">
    <property type="term" value="P:regulation of DNA-templated transcription"/>
    <property type="evidence" value="ECO:0007669"/>
    <property type="project" value="InterPro"/>
</dbReference>
<keyword evidence="3 7" id="KW-0378">Hydrolase</keyword>
<dbReference type="PANTHER" id="PTHR33516:SF2">
    <property type="entry name" value="LEXA REPRESSOR-RELATED"/>
    <property type="match status" value="1"/>
</dbReference>
<evidence type="ECO:0000256" key="1">
    <source>
        <dbReference type="ARBA" id="ARBA00007484"/>
    </source>
</evidence>